<dbReference type="RefSeq" id="XP_004358401.1">
    <property type="nucleotide sequence ID" value="XM_004358344.1"/>
</dbReference>
<reference evidence="3" key="1">
    <citation type="journal article" date="2011" name="Genome Res.">
        <title>Phylogeny-wide analysis of social amoeba genomes highlights ancient origins for complex intercellular communication.</title>
        <authorList>
            <person name="Heidel A.J."/>
            <person name="Lawal H.M."/>
            <person name="Felder M."/>
            <person name="Schilde C."/>
            <person name="Helps N.R."/>
            <person name="Tunggal B."/>
            <person name="Rivero F."/>
            <person name="John U."/>
            <person name="Schleicher M."/>
            <person name="Eichinger L."/>
            <person name="Platzer M."/>
            <person name="Noegel A.A."/>
            <person name="Schaap P."/>
            <person name="Gloeckner G."/>
        </authorList>
    </citation>
    <scope>NUCLEOTIDE SEQUENCE [LARGE SCALE GENOMIC DNA]</scope>
    <source>
        <strain evidence="3">SH3</strain>
    </source>
</reference>
<keyword evidence="3" id="KW-1185">Reference proteome</keyword>
<organism evidence="2 3">
    <name type="scientific">Cavenderia fasciculata</name>
    <name type="common">Slime mold</name>
    <name type="synonym">Dictyostelium fasciculatum</name>
    <dbReference type="NCBI Taxonomy" id="261658"/>
    <lineage>
        <taxon>Eukaryota</taxon>
        <taxon>Amoebozoa</taxon>
        <taxon>Evosea</taxon>
        <taxon>Eumycetozoa</taxon>
        <taxon>Dictyostelia</taxon>
        <taxon>Acytosteliales</taxon>
        <taxon>Cavenderiaceae</taxon>
        <taxon>Cavenderia</taxon>
    </lineage>
</organism>
<evidence type="ECO:0000256" key="1">
    <source>
        <dbReference type="SAM" id="MobiDB-lite"/>
    </source>
</evidence>
<gene>
    <name evidence="2" type="ORF">DFA_00412</name>
</gene>
<dbReference type="Proteomes" id="UP000007797">
    <property type="component" value="Unassembled WGS sequence"/>
</dbReference>
<accession>F4PRQ2</accession>
<dbReference type="KEGG" id="dfa:DFA_00412"/>
<feature type="region of interest" description="Disordered" evidence="1">
    <location>
        <begin position="1"/>
        <end position="25"/>
    </location>
</feature>
<evidence type="ECO:0000313" key="2">
    <source>
        <dbReference type="EMBL" id="EGG20551.1"/>
    </source>
</evidence>
<dbReference type="GeneID" id="14872774"/>
<protein>
    <submittedName>
        <fullName evidence="2">Uncharacterized protein</fullName>
    </submittedName>
</protein>
<name>F4PRQ2_CACFS</name>
<dbReference type="AlphaFoldDB" id="F4PRQ2"/>
<sequence length="87" mass="9340">MEKQVHRVLETLPAGKDTTNGGRFDINNAKIVSTNNEATEAVTKPQGKNPPHPCCLVGAKYIPSSIEGLTYNGGTVNFKADMKPTII</sequence>
<proteinExistence type="predicted"/>
<dbReference type="EMBL" id="GL883010">
    <property type="protein sequence ID" value="EGG20551.1"/>
    <property type="molecule type" value="Genomic_DNA"/>
</dbReference>
<evidence type="ECO:0000313" key="3">
    <source>
        <dbReference type="Proteomes" id="UP000007797"/>
    </source>
</evidence>